<evidence type="ECO:0000313" key="2">
    <source>
        <dbReference type="Proteomes" id="UP000650524"/>
    </source>
</evidence>
<proteinExistence type="predicted"/>
<accession>A0A8J6MYK8</accession>
<dbReference type="EMBL" id="JACNJD010000198">
    <property type="protein sequence ID" value="MBC8177214.1"/>
    <property type="molecule type" value="Genomic_DNA"/>
</dbReference>
<organism evidence="1 2">
    <name type="scientific">Candidatus Desulfacyla euxinica</name>
    <dbReference type="NCBI Taxonomy" id="2841693"/>
    <lineage>
        <taxon>Bacteria</taxon>
        <taxon>Deltaproteobacteria</taxon>
        <taxon>Candidatus Desulfacyla</taxon>
    </lineage>
</organism>
<dbReference type="AlphaFoldDB" id="A0A8J6MYK8"/>
<name>A0A8J6MYK8_9DELT</name>
<protein>
    <submittedName>
        <fullName evidence="1">Uncharacterized protein</fullName>
    </submittedName>
</protein>
<sequence length="128" mass="14706">MKVQVYKKGGFELVTKELNRRKAIRERCLNCLNWSPKAVAQCFANKCQLYPYRSGQGKQDAAARAKAIRGYCLDFCCVGQPYEVQKCVSRYCPLFAYRHYKTDRSVECTQDAEKGHIRGYEATAMGDR</sequence>
<evidence type="ECO:0000313" key="1">
    <source>
        <dbReference type="EMBL" id="MBC8177214.1"/>
    </source>
</evidence>
<dbReference type="Proteomes" id="UP000650524">
    <property type="component" value="Unassembled WGS sequence"/>
</dbReference>
<comment type="caution">
    <text evidence="1">The sequence shown here is derived from an EMBL/GenBank/DDBJ whole genome shotgun (WGS) entry which is preliminary data.</text>
</comment>
<gene>
    <name evidence="1" type="ORF">H8E19_07390</name>
</gene>
<reference evidence="1 2" key="1">
    <citation type="submission" date="2020-08" db="EMBL/GenBank/DDBJ databases">
        <title>Bridging the membrane lipid divide: bacteria of the FCB group superphylum have the potential to synthesize archaeal ether lipids.</title>
        <authorList>
            <person name="Villanueva L."/>
            <person name="Von Meijenfeldt F.A.B."/>
            <person name="Westbye A.B."/>
            <person name="Yadav S."/>
            <person name="Hopmans E.C."/>
            <person name="Dutilh B.E."/>
            <person name="Sinninghe Damste J.S."/>
        </authorList>
    </citation>
    <scope>NUCLEOTIDE SEQUENCE [LARGE SCALE GENOMIC DNA]</scope>
    <source>
        <strain evidence="1">NIOZ-UU27</strain>
    </source>
</reference>